<protein>
    <submittedName>
        <fullName evidence="2">Uncharacterized protein</fullName>
    </submittedName>
</protein>
<accession>A0A4S4LLV0</accession>
<dbReference type="OrthoDB" id="3055857at2759"/>
<reference evidence="2 3" key="1">
    <citation type="submission" date="2019-02" db="EMBL/GenBank/DDBJ databases">
        <title>Genome sequencing of the rare red list fungi Bondarzewia mesenterica.</title>
        <authorList>
            <person name="Buettner E."/>
            <person name="Kellner H."/>
        </authorList>
    </citation>
    <scope>NUCLEOTIDE SEQUENCE [LARGE SCALE GENOMIC DNA]</scope>
    <source>
        <strain evidence="2 3">DSM 108281</strain>
    </source>
</reference>
<organism evidence="2 3">
    <name type="scientific">Bondarzewia mesenterica</name>
    <dbReference type="NCBI Taxonomy" id="1095465"/>
    <lineage>
        <taxon>Eukaryota</taxon>
        <taxon>Fungi</taxon>
        <taxon>Dikarya</taxon>
        <taxon>Basidiomycota</taxon>
        <taxon>Agaricomycotina</taxon>
        <taxon>Agaricomycetes</taxon>
        <taxon>Russulales</taxon>
        <taxon>Bondarzewiaceae</taxon>
        <taxon>Bondarzewia</taxon>
    </lineage>
</organism>
<evidence type="ECO:0000256" key="1">
    <source>
        <dbReference type="SAM" id="MobiDB-lite"/>
    </source>
</evidence>
<comment type="caution">
    <text evidence="2">The sequence shown here is derived from an EMBL/GenBank/DDBJ whole genome shotgun (WGS) entry which is preliminary data.</text>
</comment>
<feature type="region of interest" description="Disordered" evidence="1">
    <location>
        <begin position="273"/>
        <end position="303"/>
    </location>
</feature>
<feature type="region of interest" description="Disordered" evidence="1">
    <location>
        <begin position="576"/>
        <end position="601"/>
    </location>
</feature>
<dbReference type="Proteomes" id="UP000310158">
    <property type="component" value="Unassembled WGS sequence"/>
</dbReference>
<sequence>MATHAQKRSLTTYSRRKDGACSLHVVTPDSSPLKVVDREDLSLAEMSHRMKKRARQATAALSNRQGPVDMERNLKRIKQASNAPADLESITLPTLLPHDYLVALTGGNDNFRDQFKTPANSQPSPNIATPAGRQNILPEQFSPLPIPRRVLSRTSSRKLKENFNSLARGLASPFNSRPGSTSGSPKKKESKKSLFMPKPMLASATQTEKFVHHTRFPSDPQAPTAYLLQQIDDETWFRPAKALSLSPFNDDALPPETPPPEWSFNTESFYRDVPQKTSTPLGKSPAGPTEDEGTPSAPNTPEMHVSKVAGDLVVDATSVMEQPRRRMIMHYSKNSIFSSSFVDDTTVLSSHQRSKSDADSQSSMSLTDILVSDIFLSRSVPGSSAGNISLENHLASEGIPTPCSSPIADELSRMLVDMGFDEHVQPWSPHSSLNRSRSLGSAVVPLETSAAQSRTQKEIGHRRNRAGTIRASDYAHISANNHVAPLITTATTTRTRSGTIRPTRPPMHGRINSEPMAVPTSAPATDDGMMSDDPIDFLQSPFMEDEAMIEDQEGRPIKRKNRMPPAVRRRVARIESMSMDVGSDESDDELLLVPGKSCVEH</sequence>
<dbReference type="EMBL" id="SGPL01000463">
    <property type="protein sequence ID" value="THH12438.1"/>
    <property type="molecule type" value="Genomic_DNA"/>
</dbReference>
<proteinExistence type="predicted"/>
<feature type="compositionally biased region" description="Polar residues" evidence="1">
    <location>
        <begin position="117"/>
        <end position="127"/>
    </location>
</feature>
<feature type="region of interest" description="Disordered" evidence="1">
    <location>
        <begin position="493"/>
        <end position="517"/>
    </location>
</feature>
<dbReference type="AlphaFoldDB" id="A0A4S4LLV0"/>
<feature type="compositionally biased region" description="Low complexity" evidence="1">
    <location>
        <begin position="493"/>
        <end position="502"/>
    </location>
</feature>
<feature type="region of interest" description="Disordered" evidence="1">
    <location>
        <begin position="112"/>
        <end position="131"/>
    </location>
</feature>
<gene>
    <name evidence="2" type="ORF">EW146_g7697</name>
</gene>
<evidence type="ECO:0000313" key="3">
    <source>
        <dbReference type="Proteomes" id="UP000310158"/>
    </source>
</evidence>
<keyword evidence="3" id="KW-1185">Reference proteome</keyword>
<feature type="region of interest" description="Disordered" evidence="1">
    <location>
        <begin position="169"/>
        <end position="197"/>
    </location>
</feature>
<name>A0A4S4LLV0_9AGAM</name>
<evidence type="ECO:0000313" key="2">
    <source>
        <dbReference type="EMBL" id="THH12438.1"/>
    </source>
</evidence>